<dbReference type="InterPro" id="IPR001192">
    <property type="entry name" value="PI-PLC_fam"/>
</dbReference>
<dbReference type="InterPro" id="IPR011992">
    <property type="entry name" value="EF-hand-dom_pair"/>
</dbReference>
<evidence type="ECO:0000259" key="13">
    <source>
        <dbReference type="PROSITE" id="PS50004"/>
    </source>
</evidence>
<protein>
    <recommendedName>
        <fullName evidence="4 11">Phosphoinositide phospholipase C</fullName>
        <ecNumber evidence="4 11">3.1.4.11</ecNumber>
    </recommendedName>
</protein>
<feature type="region of interest" description="Disordered" evidence="12">
    <location>
        <begin position="265"/>
        <end position="309"/>
    </location>
</feature>
<feature type="compositionally biased region" description="Acidic residues" evidence="12">
    <location>
        <begin position="280"/>
        <end position="290"/>
    </location>
</feature>
<keyword evidence="8 11" id="KW-0443">Lipid metabolism</keyword>
<dbReference type="PANTHER" id="PTHR10336">
    <property type="entry name" value="PHOSPHOINOSITIDE-SPECIFIC PHOSPHOLIPASE C FAMILY PROTEIN"/>
    <property type="match status" value="1"/>
</dbReference>
<dbReference type="HOGENOM" id="CLU_002738_3_2_1"/>
<dbReference type="Pfam" id="PF00387">
    <property type="entry name" value="PI-PLC-Y"/>
    <property type="match status" value="1"/>
</dbReference>
<dbReference type="SMART" id="SM00149">
    <property type="entry name" value="PLCYc"/>
    <property type="match status" value="1"/>
</dbReference>
<dbReference type="InterPro" id="IPR001711">
    <property type="entry name" value="PLipase_C_Pinositol-sp_Y"/>
</dbReference>
<dbReference type="GO" id="GO:0051209">
    <property type="term" value="P:release of sequestered calcium ion into cytosol"/>
    <property type="evidence" value="ECO:0000318"/>
    <property type="project" value="GO_Central"/>
</dbReference>
<evidence type="ECO:0000256" key="9">
    <source>
        <dbReference type="ARBA" id="ARBA00023136"/>
    </source>
</evidence>
<dbReference type="InterPro" id="IPR000909">
    <property type="entry name" value="PLipase_C_PInositol-sp_X_dom"/>
</dbReference>
<comment type="catalytic activity">
    <reaction evidence="1 11">
        <text>a 1,2-diacyl-sn-glycero-3-phospho-(1D-myo-inositol-4,5-bisphosphate) + H2O = 1D-myo-inositol 1,4,5-trisphosphate + a 1,2-diacyl-sn-glycerol + H(+)</text>
        <dbReference type="Rhea" id="RHEA:33179"/>
        <dbReference type="ChEBI" id="CHEBI:15377"/>
        <dbReference type="ChEBI" id="CHEBI:15378"/>
        <dbReference type="ChEBI" id="CHEBI:17815"/>
        <dbReference type="ChEBI" id="CHEBI:58456"/>
        <dbReference type="ChEBI" id="CHEBI:203600"/>
        <dbReference type="EC" id="3.1.4.11"/>
    </reaction>
</comment>
<dbReference type="Gene3D" id="1.10.238.10">
    <property type="entry name" value="EF-hand"/>
    <property type="match status" value="1"/>
</dbReference>
<keyword evidence="18" id="KW-1185">Reference proteome</keyword>
<feature type="domain" description="PI-PLC Y-box" evidence="14">
    <location>
        <begin position="342"/>
        <end position="428"/>
    </location>
</feature>
<evidence type="ECO:0000313" key="16">
    <source>
        <dbReference type="EMBL" id="RHN56505.1"/>
    </source>
</evidence>
<dbReference type="SUPFAM" id="SSF47473">
    <property type="entry name" value="EF-hand"/>
    <property type="match status" value="1"/>
</dbReference>
<evidence type="ECO:0000313" key="19">
    <source>
        <dbReference type="Proteomes" id="UP000265566"/>
    </source>
</evidence>
<evidence type="ECO:0000313" key="18">
    <source>
        <dbReference type="Proteomes" id="UP000002051"/>
    </source>
</evidence>
<dbReference type="AlphaFoldDB" id="G7JZH5"/>
<proteinExistence type="predicted"/>
<reference evidence="17" key="3">
    <citation type="submission" date="2015-04" db="UniProtKB">
        <authorList>
            <consortium name="EnsemblPlants"/>
        </authorList>
    </citation>
    <scope>IDENTIFICATION</scope>
    <source>
        <strain evidence="17">cv. Jemalong A17</strain>
    </source>
</reference>
<feature type="domain" description="C2" evidence="13">
    <location>
        <begin position="425"/>
        <end position="555"/>
    </location>
</feature>
<dbReference type="CDD" id="cd00275">
    <property type="entry name" value="C2_PLC_like"/>
    <property type="match status" value="1"/>
</dbReference>
<dbReference type="PRINTS" id="PR00390">
    <property type="entry name" value="PHPHLIPASEC"/>
</dbReference>
<organism evidence="15 18">
    <name type="scientific">Medicago truncatula</name>
    <name type="common">Barrel medic</name>
    <name type="synonym">Medicago tribuloides</name>
    <dbReference type="NCBI Taxonomy" id="3880"/>
    <lineage>
        <taxon>Eukaryota</taxon>
        <taxon>Viridiplantae</taxon>
        <taxon>Streptophyta</taxon>
        <taxon>Embryophyta</taxon>
        <taxon>Tracheophyta</taxon>
        <taxon>Spermatophyta</taxon>
        <taxon>Magnoliopsida</taxon>
        <taxon>eudicotyledons</taxon>
        <taxon>Gunneridae</taxon>
        <taxon>Pentapetalae</taxon>
        <taxon>rosids</taxon>
        <taxon>fabids</taxon>
        <taxon>Fabales</taxon>
        <taxon>Fabaceae</taxon>
        <taxon>Papilionoideae</taxon>
        <taxon>50 kb inversion clade</taxon>
        <taxon>NPAAA clade</taxon>
        <taxon>Hologalegina</taxon>
        <taxon>IRL clade</taxon>
        <taxon>Trifolieae</taxon>
        <taxon>Medicago</taxon>
    </lineage>
</organism>
<dbReference type="Proteomes" id="UP000002051">
    <property type="component" value="Chromosome 5"/>
</dbReference>
<dbReference type="OrthoDB" id="269822at2759"/>
<evidence type="ECO:0000256" key="7">
    <source>
        <dbReference type="ARBA" id="ARBA00022963"/>
    </source>
</evidence>
<reference evidence="15 18" key="1">
    <citation type="journal article" date="2011" name="Nature">
        <title>The Medicago genome provides insight into the evolution of rhizobial symbioses.</title>
        <authorList>
            <person name="Young N.D."/>
            <person name="Debelle F."/>
            <person name="Oldroyd G.E."/>
            <person name="Geurts R."/>
            <person name="Cannon S.B."/>
            <person name="Udvardi M.K."/>
            <person name="Benedito V.A."/>
            <person name="Mayer K.F."/>
            <person name="Gouzy J."/>
            <person name="Schoof H."/>
            <person name="Van de Peer Y."/>
            <person name="Proost S."/>
            <person name="Cook D.R."/>
            <person name="Meyers B.C."/>
            <person name="Spannagl M."/>
            <person name="Cheung F."/>
            <person name="De Mita S."/>
            <person name="Krishnakumar V."/>
            <person name="Gundlach H."/>
            <person name="Zhou S."/>
            <person name="Mudge J."/>
            <person name="Bharti A.K."/>
            <person name="Murray J.D."/>
            <person name="Naoumkina M.A."/>
            <person name="Rosen B."/>
            <person name="Silverstein K.A."/>
            <person name="Tang H."/>
            <person name="Rombauts S."/>
            <person name="Zhao P.X."/>
            <person name="Zhou P."/>
            <person name="Barbe V."/>
            <person name="Bardou P."/>
            <person name="Bechner M."/>
            <person name="Bellec A."/>
            <person name="Berger A."/>
            <person name="Berges H."/>
            <person name="Bidwell S."/>
            <person name="Bisseling T."/>
            <person name="Choisne N."/>
            <person name="Couloux A."/>
            <person name="Denny R."/>
            <person name="Deshpande S."/>
            <person name="Dai X."/>
            <person name="Doyle J.J."/>
            <person name="Dudez A.M."/>
            <person name="Farmer A.D."/>
            <person name="Fouteau S."/>
            <person name="Franken C."/>
            <person name="Gibelin C."/>
            <person name="Gish J."/>
            <person name="Goldstein S."/>
            <person name="Gonzalez A.J."/>
            <person name="Green P.J."/>
            <person name="Hallab A."/>
            <person name="Hartog M."/>
            <person name="Hua A."/>
            <person name="Humphray S.J."/>
            <person name="Jeong D.H."/>
            <person name="Jing Y."/>
            <person name="Jocker A."/>
            <person name="Kenton S.M."/>
            <person name="Kim D.J."/>
            <person name="Klee K."/>
            <person name="Lai H."/>
            <person name="Lang C."/>
            <person name="Lin S."/>
            <person name="Macmil S.L."/>
            <person name="Magdelenat G."/>
            <person name="Matthews L."/>
            <person name="McCorrison J."/>
            <person name="Monaghan E.L."/>
            <person name="Mun J.H."/>
            <person name="Najar F.Z."/>
            <person name="Nicholson C."/>
            <person name="Noirot C."/>
            <person name="O'Bleness M."/>
            <person name="Paule C.R."/>
            <person name="Poulain J."/>
            <person name="Prion F."/>
            <person name="Qin B."/>
            <person name="Qu C."/>
            <person name="Retzel E.F."/>
            <person name="Riddle C."/>
            <person name="Sallet E."/>
            <person name="Samain S."/>
            <person name="Samson N."/>
            <person name="Sanders I."/>
            <person name="Saurat O."/>
            <person name="Scarpelli C."/>
            <person name="Schiex T."/>
            <person name="Segurens B."/>
            <person name="Severin A.J."/>
            <person name="Sherrier D.J."/>
            <person name="Shi R."/>
            <person name="Sims S."/>
            <person name="Singer S.R."/>
            <person name="Sinharoy S."/>
            <person name="Sterck L."/>
            <person name="Viollet A."/>
            <person name="Wang B.B."/>
            <person name="Wang K."/>
            <person name="Wang M."/>
            <person name="Wang X."/>
            <person name="Warfsmann J."/>
            <person name="Weissenbach J."/>
            <person name="White D.D."/>
            <person name="White J.D."/>
            <person name="Wiley G.B."/>
            <person name="Wincker P."/>
            <person name="Xing Y."/>
            <person name="Yang L."/>
            <person name="Yao Z."/>
            <person name="Ying F."/>
            <person name="Zhai J."/>
            <person name="Zhou L."/>
            <person name="Zuber A."/>
            <person name="Denarie J."/>
            <person name="Dixon R.A."/>
            <person name="May G.D."/>
            <person name="Schwartz D.C."/>
            <person name="Rogers J."/>
            <person name="Quetier F."/>
            <person name="Town C.D."/>
            <person name="Roe B.A."/>
        </authorList>
    </citation>
    <scope>NUCLEOTIDE SEQUENCE [LARGE SCALE GENOMIC DNA]</scope>
    <source>
        <strain evidence="15">A17</strain>
        <strain evidence="17 18">cv. Jemalong A17</strain>
    </source>
</reference>
<dbReference type="GO" id="GO:0004435">
    <property type="term" value="F:phosphatidylinositol-4,5-bisphosphate phospholipase C activity"/>
    <property type="evidence" value="ECO:0000318"/>
    <property type="project" value="GO_Central"/>
</dbReference>
<reference evidence="19" key="4">
    <citation type="journal article" date="2018" name="Nat. Plants">
        <title>Whole-genome landscape of Medicago truncatula symbiotic genes.</title>
        <authorList>
            <person name="Pecrix Y."/>
            <person name="Staton S.E."/>
            <person name="Sallet E."/>
            <person name="Lelandais-Briere C."/>
            <person name="Moreau S."/>
            <person name="Carrere S."/>
            <person name="Blein T."/>
            <person name="Jardinaud M.F."/>
            <person name="Latrasse D."/>
            <person name="Zouine M."/>
            <person name="Zahm M."/>
            <person name="Kreplak J."/>
            <person name="Mayjonade B."/>
            <person name="Satge C."/>
            <person name="Perez M."/>
            <person name="Cauet S."/>
            <person name="Marande W."/>
            <person name="Chantry-Darmon C."/>
            <person name="Lopez-Roques C."/>
            <person name="Bouchez O."/>
            <person name="Berard A."/>
            <person name="Debelle F."/>
            <person name="Munos S."/>
            <person name="Bendahmane A."/>
            <person name="Berges H."/>
            <person name="Niebel A."/>
            <person name="Buitink J."/>
            <person name="Frugier F."/>
            <person name="Benhamed M."/>
            <person name="Crespi M."/>
            <person name="Gouzy J."/>
            <person name="Gamas P."/>
        </authorList>
    </citation>
    <scope>NUCLEOTIDE SEQUENCE [LARGE SCALE GENOMIC DNA]</scope>
    <source>
        <strain evidence="19">cv. Jemalong A17</strain>
    </source>
</reference>
<dbReference type="GO" id="GO:0005886">
    <property type="term" value="C:plasma membrane"/>
    <property type="evidence" value="ECO:0000318"/>
    <property type="project" value="GO_Central"/>
</dbReference>
<dbReference type="InterPro" id="IPR035892">
    <property type="entry name" value="C2_domain_sf"/>
</dbReference>
<evidence type="ECO:0000256" key="1">
    <source>
        <dbReference type="ARBA" id="ARBA00001195"/>
    </source>
</evidence>
<dbReference type="GO" id="GO:0048015">
    <property type="term" value="P:phosphatidylinositol-mediated signaling"/>
    <property type="evidence" value="ECO:0000318"/>
    <property type="project" value="GO_Central"/>
</dbReference>
<evidence type="ECO:0000259" key="14">
    <source>
        <dbReference type="PROSITE" id="PS50008"/>
    </source>
</evidence>
<reference evidence="15 18" key="2">
    <citation type="journal article" date="2014" name="BMC Genomics">
        <title>An improved genome release (version Mt4.0) for the model legume Medicago truncatula.</title>
        <authorList>
            <person name="Tang H."/>
            <person name="Krishnakumar V."/>
            <person name="Bidwell S."/>
            <person name="Rosen B."/>
            <person name="Chan A."/>
            <person name="Zhou S."/>
            <person name="Gentzbittel L."/>
            <person name="Childs K.L."/>
            <person name="Yandell M."/>
            <person name="Gundlach H."/>
            <person name="Mayer K.F."/>
            <person name="Schwartz D.C."/>
            <person name="Town C.D."/>
        </authorList>
    </citation>
    <scope>GENOME REANNOTATION</scope>
    <source>
        <strain evidence="17 18">cv. Jemalong A17</strain>
    </source>
</reference>
<evidence type="ECO:0000313" key="15">
    <source>
        <dbReference type="EMBL" id="AES98644.1"/>
    </source>
</evidence>
<dbReference type="InterPro" id="IPR000008">
    <property type="entry name" value="C2_dom"/>
</dbReference>
<dbReference type="Pfam" id="PF00388">
    <property type="entry name" value="PI-PLC-X"/>
    <property type="match status" value="1"/>
</dbReference>
<dbReference type="FunFam" id="3.20.20.190:FF:000010">
    <property type="entry name" value="Phosphoinositide phospholipase C"/>
    <property type="match status" value="1"/>
</dbReference>
<gene>
    <name evidence="17" type="primary">11405510</name>
    <name evidence="15" type="ordered locus">MTR_5g071040</name>
    <name evidence="16" type="ORF">MtrunA17_Chr5g0430191</name>
</gene>
<dbReference type="GO" id="GO:0016042">
    <property type="term" value="P:lipid catabolic process"/>
    <property type="evidence" value="ECO:0007669"/>
    <property type="project" value="UniProtKB-KW"/>
</dbReference>
<dbReference type="SMART" id="SM00239">
    <property type="entry name" value="C2"/>
    <property type="match status" value="1"/>
</dbReference>
<dbReference type="PROSITE" id="PS50007">
    <property type="entry name" value="PIPLC_X_DOMAIN"/>
    <property type="match status" value="1"/>
</dbReference>
<dbReference type="Proteomes" id="UP000265566">
    <property type="component" value="Chromosome 5"/>
</dbReference>
<dbReference type="EC" id="3.1.4.11" evidence="4 11"/>
<dbReference type="Pfam" id="PF00168">
    <property type="entry name" value="C2"/>
    <property type="match status" value="1"/>
</dbReference>
<keyword evidence="7 11" id="KW-0442">Lipid degradation</keyword>
<evidence type="ECO:0000256" key="5">
    <source>
        <dbReference type="ARBA" id="ARBA00022475"/>
    </source>
</evidence>
<evidence type="ECO:0000256" key="2">
    <source>
        <dbReference type="ARBA" id="ARBA00001913"/>
    </source>
</evidence>
<keyword evidence="9" id="KW-0472">Membrane</keyword>
<dbReference type="EnsemblPlants" id="AES98644">
    <property type="protein sequence ID" value="AES98644"/>
    <property type="gene ID" value="MTR_5g071040"/>
</dbReference>
<keyword evidence="6 11" id="KW-0378">Hydrolase</keyword>
<dbReference type="PROSITE" id="PS50004">
    <property type="entry name" value="C2"/>
    <property type="match status" value="1"/>
</dbReference>
<dbReference type="EMBL" id="CM001221">
    <property type="protein sequence ID" value="AES98644.1"/>
    <property type="molecule type" value="Genomic_DNA"/>
</dbReference>
<reference evidence="16" key="5">
    <citation type="journal article" date="2018" name="Nat. Plants">
        <title>Whole-genome landscape of Medicago truncatula symbiotic genes.</title>
        <authorList>
            <person name="Pecrix Y."/>
            <person name="Gamas P."/>
            <person name="Carrere S."/>
        </authorList>
    </citation>
    <scope>NUCLEOTIDE SEQUENCE</scope>
    <source>
        <tissue evidence="16">Leaves</tissue>
    </source>
</reference>
<evidence type="ECO:0000313" key="17">
    <source>
        <dbReference type="EnsemblPlants" id="AES98644"/>
    </source>
</evidence>
<accession>G7JZH5</accession>
<dbReference type="PaxDb" id="3880-AES98644"/>
<name>G7JZH5_MEDTR</name>
<keyword evidence="5" id="KW-1003">Cell membrane</keyword>
<sequence>MATKFGFSKTSRNKSIKQHFKVCFCFNRMFKLKVAEPPEEINNIFYRYAQNGTMTMDELYYFLVHFQGEKGGDATQKHAQDVFHSLRHLNIFQRRGLHFDAFFRYLFGDLNGPIGDQVHQDMNAPLAHYFLYTGHNSYLTGNQLSSESSTAPIIKALKKGVRVIELDLWPNSREDDVEVRHGGTLTSSVKLRDCLNAIRDNAFDASKYPVIITFEDHITPPLQRKVAKMVDDIFRGMLFRPNYAHQMKKFPSPEALKGKILISTKPPESLESQSQKVQEEEVDELLEDKDDGSRVNEEDELDDENEEDESLGYRNLISIHAGKPKGNVEHWLTEHDQVRRLSLSEQVLEDIVKTQGSEIVRFTQRNLLRIYPKGSRVTSSNYDPMNGWMHGAQMVAFNMQGHGHYLQYMEGMFKANGGCGYVKKPDILLNNNKMYDPRVYRPKKTLQVHVYMGEGWQSEFGQTHFDFYSPPDFRVQVGIHGVPVDTDTKVTRTKEDEWVPVWNEELNFPLTYPELALLHIKVIERDFSGQHDFAGQTCLPVSELREGIRCVRLCNRKGEPYKHVRLLIQFRFSNH</sequence>
<dbReference type="Gramene" id="rna31913">
    <property type="protein sequence ID" value="RHN56505.1"/>
    <property type="gene ID" value="gene31913"/>
</dbReference>
<dbReference type="eggNOG" id="KOG0169">
    <property type="taxonomic scope" value="Eukaryota"/>
</dbReference>
<dbReference type="SUPFAM" id="SSF49562">
    <property type="entry name" value="C2 domain (Calcium/lipid-binding domain, CaLB)"/>
    <property type="match status" value="1"/>
</dbReference>
<dbReference type="STRING" id="3880.G7JZH5"/>
<feature type="compositionally biased region" description="Acidic residues" evidence="12">
    <location>
        <begin position="297"/>
        <end position="309"/>
    </location>
</feature>
<comment type="subcellular location">
    <subcellularLocation>
        <location evidence="3">Cell membrane</location>
        <topology evidence="3">Peripheral membrane protein</topology>
    </subcellularLocation>
</comment>
<keyword evidence="10" id="KW-0807">Transducer</keyword>
<evidence type="ECO:0000256" key="8">
    <source>
        <dbReference type="ARBA" id="ARBA00023098"/>
    </source>
</evidence>
<evidence type="ECO:0000256" key="11">
    <source>
        <dbReference type="RuleBase" id="RU361133"/>
    </source>
</evidence>
<dbReference type="GO" id="GO:0006950">
    <property type="term" value="P:response to stress"/>
    <property type="evidence" value="ECO:0007669"/>
    <property type="project" value="UniProtKB-ARBA"/>
</dbReference>
<evidence type="ECO:0000256" key="12">
    <source>
        <dbReference type="SAM" id="MobiDB-lite"/>
    </source>
</evidence>
<dbReference type="KEGG" id="mtr:11405510"/>
<dbReference type="Gene3D" id="3.20.20.190">
    <property type="entry name" value="Phosphatidylinositol (PI) phosphodiesterase"/>
    <property type="match status" value="1"/>
</dbReference>
<evidence type="ECO:0000256" key="4">
    <source>
        <dbReference type="ARBA" id="ARBA00012368"/>
    </source>
</evidence>
<dbReference type="PROSITE" id="PS50008">
    <property type="entry name" value="PIPLC_Y_DOMAIN"/>
    <property type="match status" value="1"/>
</dbReference>
<dbReference type="Gene3D" id="2.60.40.150">
    <property type="entry name" value="C2 domain"/>
    <property type="match status" value="1"/>
</dbReference>
<dbReference type="SMART" id="SM00148">
    <property type="entry name" value="PLCXc"/>
    <property type="match status" value="1"/>
</dbReference>
<dbReference type="EMBL" id="PSQE01000005">
    <property type="protein sequence ID" value="RHN56505.1"/>
    <property type="molecule type" value="Genomic_DNA"/>
</dbReference>
<dbReference type="FunFam" id="2.60.40.150:FF:000060">
    <property type="entry name" value="Phosphoinositide phospholipase C"/>
    <property type="match status" value="1"/>
</dbReference>
<evidence type="ECO:0000256" key="10">
    <source>
        <dbReference type="ARBA" id="ARBA00023224"/>
    </source>
</evidence>
<dbReference type="InterPro" id="IPR017946">
    <property type="entry name" value="PLC-like_Pdiesterase_TIM-brl"/>
</dbReference>
<evidence type="ECO:0000256" key="3">
    <source>
        <dbReference type="ARBA" id="ARBA00004202"/>
    </source>
</evidence>
<dbReference type="OMA" id="HFDAFFR"/>
<dbReference type="SUPFAM" id="SSF51695">
    <property type="entry name" value="PLC-like phosphodiesterases"/>
    <property type="match status" value="1"/>
</dbReference>
<dbReference type="PANTHER" id="PTHR10336:SF105">
    <property type="entry name" value="PHOSPHOINOSITIDE PHOSPHOLIPASE C 1"/>
    <property type="match status" value="1"/>
</dbReference>
<comment type="cofactor">
    <cofactor evidence="2">
        <name>Ca(2+)</name>
        <dbReference type="ChEBI" id="CHEBI:29108"/>
    </cofactor>
</comment>
<evidence type="ECO:0000256" key="6">
    <source>
        <dbReference type="ARBA" id="ARBA00022801"/>
    </source>
</evidence>